<organism evidence="2 3">
    <name type="scientific">Cercophora samala</name>
    <dbReference type="NCBI Taxonomy" id="330535"/>
    <lineage>
        <taxon>Eukaryota</taxon>
        <taxon>Fungi</taxon>
        <taxon>Dikarya</taxon>
        <taxon>Ascomycota</taxon>
        <taxon>Pezizomycotina</taxon>
        <taxon>Sordariomycetes</taxon>
        <taxon>Sordariomycetidae</taxon>
        <taxon>Sordariales</taxon>
        <taxon>Lasiosphaeriaceae</taxon>
        <taxon>Cercophora</taxon>
    </lineage>
</organism>
<evidence type="ECO:0000313" key="3">
    <source>
        <dbReference type="Proteomes" id="UP001174997"/>
    </source>
</evidence>
<dbReference type="NCBIfam" id="NF041278">
    <property type="entry name" value="CmcJ_NvfI_EfuI"/>
    <property type="match status" value="1"/>
</dbReference>
<proteinExistence type="inferred from homology"/>
<reference evidence="2" key="1">
    <citation type="submission" date="2023-06" db="EMBL/GenBank/DDBJ databases">
        <title>Genome-scale phylogeny and comparative genomics of the fungal order Sordariales.</title>
        <authorList>
            <consortium name="Lawrence Berkeley National Laboratory"/>
            <person name="Hensen N."/>
            <person name="Bonometti L."/>
            <person name="Westerberg I."/>
            <person name="Brannstrom I.O."/>
            <person name="Guillou S."/>
            <person name="Cros-Aarteil S."/>
            <person name="Calhoun S."/>
            <person name="Haridas S."/>
            <person name="Kuo A."/>
            <person name="Mondo S."/>
            <person name="Pangilinan J."/>
            <person name="Riley R."/>
            <person name="Labutti K."/>
            <person name="Andreopoulos B."/>
            <person name="Lipzen A."/>
            <person name="Chen C."/>
            <person name="Yanf M."/>
            <person name="Daum C."/>
            <person name="Ng V."/>
            <person name="Clum A."/>
            <person name="Steindorff A."/>
            <person name="Ohm R."/>
            <person name="Martin F."/>
            <person name="Silar P."/>
            <person name="Natvig D."/>
            <person name="Lalanne C."/>
            <person name="Gautier V."/>
            <person name="Ament-Velasquez S.L."/>
            <person name="Kruys A."/>
            <person name="Hutchinson M.I."/>
            <person name="Powell A.J."/>
            <person name="Barry K."/>
            <person name="Miller A.N."/>
            <person name="Grigoriev I.V."/>
            <person name="Debuchy R."/>
            <person name="Gladieux P."/>
            <person name="Thoren M.H."/>
            <person name="Johannesson H."/>
        </authorList>
    </citation>
    <scope>NUCLEOTIDE SEQUENCE</scope>
    <source>
        <strain evidence="2">CBS 307.81</strain>
    </source>
</reference>
<accession>A0AA39YV19</accession>
<comment type="similarity">
    <text evidence="1">Belongs to the asaB hydroxylase/desaturase family.</text>
</comment>
<keyword evidence="2" id="KW-0489">Methyltransferase</keyword>
<keyword evidence="2" id="KW-0808">Transferase</keyword>
<comment type="caution">
    <text evidence="2">The sequence shown here is derived from an EMBL/GenBank/DDBJ whole genome shotgun (WGS) entry which is preliminary data.</text>
</comment>
<protein>
    <submittedName>
        <fullName evidence="2">Methyltransferase CmcJ</fullName>
    </submittedName>
</protein>
<dbReference type="EMBL" id="JAULSY010000190">
    <property type="protein sequence ID" value="KAK0659147.1"/>
    <property type="molecule type" value="Genomic_DNA"/>
</dbReference>
<gene>
    <name evidence="2" type="ORF">QBC41DRAFT_287293</name>
</gene>
<evidence type="ECO:0000256" key="1">
    <source>
        <dbReference type="ARBA" id="ARBA00023604"/>
    </source>
</evidence>
<dbReference type="GO" id="GO:0032259">
    <property type="term" value="P:methylation"/>
    <property type="evidence" value="ECO:0007669"/>
    <property type="project" value="UniProtKB-KW"/>
</dbReference>
<dbReference type="GO" id="GO:0008168">
    <property type="term" value="F:methyltransferase activity"/>
    <property type="evidence" value="ECO:0007669"/>
    <property type="project" value="UniProtKB-KW"/>
</dbReference>
<dbReference type="AlphaFoldDB" id="A0AA39YV19"/>
<dbReference type="InterPro" id="IPR044053">
    <property type="entry name" value="AsaB-like"/>
</dbReference>
<sequence length="290" mass="33571">MSPRDELTQIRYAKDLPLFQHEKPYVVLSELANSDSKFRQTNVELEFGKPQVIQDIRGREAEFTLDLNGFQICHHHSALENWGNVKDIEDVYLPEVEALLRNELGSDVAVIKIFDWRLRRNVPHRHAGIDKIDLNDQSHYLLPVTTAHIDQTPRGVLSRVKQQMGEQAEGLLRGRVRLINIWRPIKHPVHDWPLALCDGSSLEAADVLATDHVTKGYVGETYNVLYREKYKWYYLNHQTPDEVFLFKMFDSKRQVKARACPHASFQHNDVPTDSLPRESIEVRALVFSSI</sequence>
<evidence type="ECO:0000313" key="2">
    <source>
        <dbReference type="EMBL" id="KAK0659147.1"/>
    </source>
</evidence>
<dbReference type="PANTHER" id="PTHR34598">
    <property type="entry name" value="BLL6449 PROTEIN"/>
    <property type="match status" value="1"/>
</dbReference>
<keyword evidence="3" id="KW-1185">Reference proteome</keyword>
<dbReference type="PANTHER" id="PTHR34598:SF3">
    <property type="entry name" value="OXIDOREDUCTASE AN1597"/>
    <property type="match status" value="1"/>
</dbReference>
<dbReference type="GO" id="GO:0016491">
    <property type="term" value="F:oxidoreductase activity"/>
    <property type="evidence" value="ECO:0007669"/>
    <property type="project" value="InterPro"/>
</dbReference>
<dbReference type="Proteomes" id="UP001174997">
    <property type="component" value="Unassembled WGS sequence"/>
</dbReference>
<name>A0AA39YV19_9PEZI</name>